<dbReference type="AlphaFoldDB" id="A0A7G9SAF7"/>
<dbReference type="Gene3D" id="3.30.70.790">
    <property type="entry name" value="UreE, C-terminal domain"/>
    <property type="match status" value="1"/>
</dbReference>
<sequence length="75" mass="8060">MSLVELGRYASHVDADVDRLALQARGIDAVLFDAETNNFFGAGGLIWVRLMVLDEDLDAARQLLSREAGGSPGRG</sequence>
<dbReference type="InterPro" id="IPR018551">
    <property type="entry name" value="DUF2007"/>
</dbReference>
<organism evidence="2 3">
    <name type="scientific">Sphingomonas rhizophila</name>
    <dbReference type="NCBI Taxonomy" id="2071607"/>
    <lineage>
        <taxon>Bacteria</taxon>
        <taxon>Pseudomonadati</taxon>
        <taxon>Pseudomonadota</taxon>
        <taxon>Alphaproteobacteria</taxon>
        <taxon>Sphingomonadales</taxon>
        <taxon>Sphingomonadaceae</taxon>
        <taxon>Sphingomonas</taxon>
    </lineage>
</organism>
<dbReference type="Proteomes" id="UP000515955">
    <property type="component" value="Chromosome"/>
</dbReference>
<dbReference type="KEGG" id="srhi:H9L12_11410"/>
<dbReference type="SUPFAM" id="SSF54913">
    <property type="entry name" value="GlnB-like"/>
    <property type="match status" value="1"/>
</dbReference>
<accession>A0A7G9SAF7</accession>
<evidence type="ECO:0000259" key="1">
    <source>
        <dbReference type="Pfam" id="PF09413"/>
    </source>
</evidence>
<evidence type="ECO:0000313" key="2">
    <source>
        <dbReference type="EMBL" id="QNN64832.1"/>
    </source>
</evidence>
<name>A0A7G9SAF7_9SPHN</name>
<keyword evidence="3" id="KW-1185">Reference proteome</keyword>
<dbReference type="RefSeq" id="WP_187541831.1">
    <property type="nucleotide sequence ID" value="NZ_CP060717.1"/>
</dbReference>
<dbReference type="EMBL" id="CP060717">
    <property type="protein sequence ID" value="QNN64832.1"/>
    <property type="molecule type" value="Genomic_DNA"/>
</dbReference>
<protein>
    <submittedName>
        <fullName evidence="2">DUF2007 domain-containing protein</fullName>
    </submittedName>
</protein>
<reference evidence="2 3" key="1">
    <citation type="submission" date="2020-08" db="EMBL/GenBank/DDBJ databases">
        <title>Genome sequence of Sphingomonas rhizophila KACC 19189T.</title>
        <authorList>
            <person name="Hyun D.-W."/>
            <person name="Bae J.-W."/>
        </authorList>
    </citation>
    <scope>NUCLEOTIDE SEQUENCE [LARGE SCALE GENOMIC DNA]</scope>
    <source>
        <strain evidence="2 3">KACC 19189</strain>
    </source>
</reference>
<gene>
    <name evidence="2" type="ORF">H9L12_11410</name>
</gene>
<dbReference type="InterPro" id="IPR011322">
    <property type="entry name" value="N-reg_PII-like_a/b"/>
</dbReference>
<dbReference type="Pfam" id="PF09413">
    <property type="entry name" value="DUF2007"/>
    <property type="match status" value="1"/>
</dbReference>
<feature type="domain" description="DUF2007" evidence="1">
    <location>
        <begin position="4"/>
        <end position="65"/>
    </location>
</feature>
<proteinExistence type="predicted"/>
<evidence type="ECO:0000313" key="3">
    <source>
        <dbReference type="Proteomes" id="UP000515955"/>
    </source>
</evidence>